<sequence>MRLADTLGREDVREDTELRLWVPFCVPEDLTLLRDDTVCICAAGCLLSRVVERTDGRELGAELLCLLLVVCERLLTCGLLALLRSVRVARVVPDSERVRAGVDCRVGAVASVRFSVVRAARVVLLFSRVVTCELRVAVLLFRVAELRVAAELRGAVASVRPPVRELLVRVLADRTVAASATREGRAAERVFRSTSGR</sequence>
<organism evidence="1 2">
    <name type="scientific">Parapedobacter defluvii</name>
    <dbReference type="NCBI Taxonomy" id="2045106"/>
    <lineage>
        <taxon>Bacteria</taxon>
        <taxon>Pseudomonadati</taxon>
        <taxon>Bacteroidota</taxon>
        <taxon>Sphingobacteriia</taxon>
        <taxon>Sphingobacteriales</taxon>
        <taxon>Sphingobacteriaceae</taxon>
        <taxon>Parapedobacter</taxon>
    </lineage>
</organism>
<proteinExistence type="predicted"/>
<protein>
    <submittedName>
        <fullName evidence="1">Uncharacterized protein</fullName>
    </submittedName>
</protein>
<keyword evidence="2" id="KW-1185">Reference proteome</keyword>
<evidence type="ECO:0000313" key="1">
    <source>
        <dbReference type="EMBL" id="GGC21883.1"/>
    </source>
</evidence>
<dbReference type="Proteomes" id="UP000597338">
    <property type="component" value="Unassembled WGS sequence"/>
</dbReference>
<accession>A0ABQ1LAS2</accession>
<reference evidence="2" key="1">
    <citation type="journal article" date="2019" name="Int. J. Syst. Evol. Microbiol.">
        <title>The Global Catalogue of Microorganisms (GCM) 10K type strain sequencing project: providing services to taxonomists for standard genome sequencing and annotation.</title>
        <authorList>
            <consortium name="The Broad Institute Genomics Platform"/>
            <consortium name="The Broad Institute Genome Sequencing Center for Infectious Disease"/>
            <person name="Wu L."/>
            <person name="Ma J."/>
        </authorList>
    </citation>
    <scope>NUCLEOTIDE SEQUENCE [LARGE SCALE GENOMIC DNA]</scope>
    <source>
        <strain evidence="2">CGMCC 1.15342</strain>
    </source>
</reference>
<evidence type="ECO:0000313" key="2">
    <source>
        <dbReference type="Proteomes" id="UP000597338"/>
    </source>
</evidence>
<gene>
    <name evidence="1" type="ORF">GCM10011386_12320</name>
</gene>
<comment type="caution">
    <text evidence="1">The sequence shown here is derived from an EMBL/GenBank/DDBJ whole genome shotgun (WGS) entry which is preliminary data.</text>
</comment>
<dbReference type="EMBL" id="BMIK01000002">
    <property type="protein sequence ID" value="GGC21883.1"/>
    <property type="molecule type" value="Genomic_DNA"/>
</dbReference>
<name>A0ABQ1LAS2_9SPHI</name>